<dbReference type="OrthoDB" id="341259at2759"/>
<accession>V6U588</accession>
<dbReference type="SMART" id="SM00248">
    <property type="entry name" value="ANK"/>
    <property type="match status" value="5"/>
</dbReference>
<comment type="caution">
    <text evidence="2">The sequence shown here is derived from an EMBL/GenBank/DDBJ whole genome shotgun (WGS) entry which is preliminary data.</text>
</comment>
<dbReference type="Gene3D" id="1.25.40.20">
    <property type="entry name" value="Ankyrin repeat-containing domain"/>
    <property type="match status" value="2"/>
</dbReference>
<dbReference type="AlphaFoldDB" id="V6U588"/>
<keyword evidence="1" id="KW-0040">ANK repeat</keyword>
<organism evidence="2 3">
    <name type="scientific">Giardia intestinalis</name>
    <name type="common">Giardia lamblia</name>
    <dbReference type="NCBI Taxonomy" id="5741"/>
    <lineage>
        <taxon>Eukaryota</taxon>
        <taxon>Metamonada</taxon>
        <taxon>Diplomonadida</taxon>
        <taxon>Hexamitidae</taxon>
        <taxon>Giardiinae</taxon>
        <taxon>Giardia</taxon>
    </lineage>
</organism>
<name>V6U588_GIAIN</name>
<sequence length="190" mass="20684">DGDTAFVHALKSKHADVATVLRRHEAPSWTFLMCAAFTGDIELAKSHLSDKDKKNRDGDTALIIAAKAGYEDIVELLDQTDENGVTALMRAAERGDVEAVRALMPLQKRRTASYVKIGKWDIYGGIALMMAATCGHADVVKLLVEHEGNITDSKGWTALMRATWSGHLECAKLLSKKEAGDTSLQECSVL</sequence>
<evidence type="ECO:0000313" key="2">
    <source>
        <dbReference type="EMBL" id="ESU44430.1"/>
    </source>
</evidence>
<evidence type="ECO:0000313" key="3">
    <source>
        <dbReference type="Proteomes" id="UP000018040"/>
    </source>
</evidence>
<feature type="repeat" description="ANK" evidence="1">
    <location>
        <begin position="123"/>
        <end position="155"/>
    </location>
</feature>
<dbReference type="EMBL" id="AHHH01000022">
    <property type="protein sequence ID" value="ESU44430.1"/>
    <property type="molecule type" value="Genomic_DNA"/>
</dbReference>
<dbReference type="SUPFAM" id="SSF48403">
    <property type="entry name" value="Ankyrin repeat"/>
    <property type="match status" value="1"/>
</dbReference>
<dbReference type="VEuPathDB" id="GiardiaDB:GL50803_0027813"/>
<dbReference type="PANTHER" id="PTHR24120:SF4">
    <property type="entry name" value="GH07239P"/>
    <property type="match status" value="1"/>
</dbReference>
<gene>
    <name evidence="2" type="ORF">GSB_151794</name>
</gene>
<dbReference type="InterPro" id="IPR036770">
    <property type="entry name" value="Ankyrin_rpt-contain_sf"/>
</dbReference>
<dbReference type="VEuPathDB" id="GiardiaDB:DHA2_151506"/>
<feature type="non-terminal residue" evidence="2">
    <location>
        <position position="1"/>
    </location>
</feature>
<dbReference type="PANTHER" id="PTHR24120">
    <property type="entry name" value="GH07239P"/>
    <property type="match status" value="1"/>
</dbReference>
<proteinExistence type="predicted"/>
<dbReference type="Proteomes" id="UP000018040">
    <property type="component" value="Unassembled WGS sequence"/>
</dbReference>
<dbReference type="PROSITE" id="PS50088">
    <property type="entry name" value="ANK_REPEAT"/>
    <property type="match status" value="1"/>
</dbReference>
<dbReference type="Pfam" id="PF12796">
    <property type="entry name" value="Ank_2"/>
    <property type="match status" value="2"/>
</dbReference>
<protein>
    <submittedName>
        <fullName evidence="2">Ankyrin repeat protein</fullName>
    </submittedName>
</protein>
<evidence type="ECO:0000256" key="1">
    <source>
        <dbReference type="PROSITE-ProRule" id="PRU00023"/>
    </source>
</evidence>
<reference evidence="3" key="1">
    <citation type="submission" date="2012-02" db="EMBL/GenBank/DDBJ databases">
        <title>Genome sequencing of Giardia lamblia Genotypes A2 and B isolates (DH and GS) and comparative analysis with the genomes of Genotypes A1 and E (WB and Pig).</title>
        <authorList>
            <person name="Adam R."/>
            <person name="Dahlstrom E."/>
            <person name="Martens C."/>
            <person name="Bruno D."/>
            <person name="Barbian K."/>
            <person name="Porcella S.F."/>
            <person name="Nash T."/>
        </authorList>
    </citation>
    <scope>NUCLEOTIDE SEQUENCE</scope>
    <source>
        <strain evidence="3">GS</strain>
    </source>
</reference>
<dbReference type="InterPro" id="IPR002110">
    <property type="entry name" value="Ankyrin_rpt"/>
</dbReference>
<reference evidence="2 3" key="2">
    <citation type="journal article" date="2013" name="Genome Biol. Evol.">
        <title>Genome sequencing of Giardia lamblia genotypes A2 and B isolates (DH and GS) and comparative analysis with the genomes of genotypes A1 and E (WB and Pig).</title>
        <authorList>
            <person name="Adam R.D."/>
            <person name="Dahlstrom E.W."/>
            <person name="Martens C.A."/>
            <person name="Bruno D.P."/>
            <person name="Barbian K.D."/>
            <person name="Ricklefs S.M."/>
            <person name="Hernandez M.M."/>
            <person name="Narla N.P."/>
            <person name="Patel R.B."/>
            <person name="Porcella S.F."/>
            <person name="Nash T.E."/>
        </authorList>
    </citation>
    <scope>NUCLEOTIDE SEQUENCE [LARGE SCALE GENOMIC DNA]</scope>
    <source>
        <strain evidence="2 3">GS</strain>
    </source>
</reference>